<dbReference type="Gene3D" id="3.90.1150.10">
    <property type="entry name" value="Aspartate Aminotransferase, domain 1"/>
    <property type="match status" value="1"/>
</dbReference>
<proteinExistence type="inferred from homology"/>
<dbReference type="InterPro" id="IPR015421">
    <property type="entry name" value="PyrdxlP-dep_Trfase_major"/>
</dbReference>
<dbReference type="Proteomes" id="UP000198224">
    <property type="component" value="Chromosome I"/>
</dbReference>
<dbReference type="GO" id="GO:0008483">
    <property type="term" value="F:transaminase activity"/>
    <property type="evidence" value="ECO:0007669"/>
    <property type="project" value="UniProtKB-KW"/>
</dbReference>
<evidence type="ECO:0000256" key="3">
    <source>
        <dbReference type="ARBA" id="ARBA00022679"/>
    </source>
</evidence>
<dbReference type="PIRSF" id="PIRSF000521">
    <property type="entry name" value="Transaminase_4ab_Lys_Orn"/>
    <property type="match status" value="1"/>
</dbReference>
<comment type="similarity">
    <text evidence="5">Belongs to the class-III pyridoxal-phosphate-dependent aminotransferase family.</text>
</comment>
<evidence type="ECO:0000256" key="4">
    <source>
        <dbReference type="ARBA" id="ARBA00022898"/>
    </source>
</evidence>
<evidence type="ECO:0000313" key="7">
    <source>
        <dbReference type="Proteomes" id="UP000198224"/>
    </source>
</evidence>
<evidence type="ECO:0000256" key="2">
    <source>
        <dbReference type="ARBA" id="ARBA00022576"/>
    </source>
</evidence>
<keyword evidence="2 6" id="KW-0032">Aminotransferase</keyword>
<evidence type="ECO:0000256" key="1">
    <source>
        <dbReference type="ARBA" id="ARBA00001933"/>
    </source>
</evidence>
<name>A0A1C4XDG6_9ACTN</name>
<dbReference type="PANTHER" id="PTHR11986">
    <property type="entry name" value="AMINOTRANSFERASE CLASS III"/>
    <property type="match status" value="1"/>
</dbReference>
<keyword evidence="4 5" id="KW-0663">Pyridoxal phosphate</keyword>
<gene>
    <name evidence="6" type="ORF">GA0070612_3488</name>
</gene>
<evidence type="ECO:0000313" key="6">
    <source>
        <dbReference type="EMBL" id="SCF06570.1"/>
    </source>
</evidence>
<accession>A0A1C4XDG6</accession>
<dbReference type="InterPro" id="IPR050103">
    <property type="entry name" value="Class-III_PLP-dep_AT"/>
</dbReference>
<protein>
    <submittedName>
        <fullName evidence="6">Acetylornithine/succinyldiaminopimelate/putrescine aminotransferase</fullName>
    </submittedName>
</protein>
<reference evidence="7" key="1">
    <citation type="submission" date="2016-06" db="EMBL/GenBank/DDBJ databases">
        <authorList>
            <person name="Varghese N."/>
            <person name="Submissions Spin"/>
        </authorList>
    </citation>
    <scope>NUCLEOTIDE SEQUENCE [LARGE SCALE GENOMIC DNA]</scope>
    <source>
        <strain evidence="7">DSM 45160</strain>
    </source>
</reference>
<dbReference type="AlphaFoldDB" id="A0A1C4XDG6"/>
<dbReference type="RefSeq" id="WP_088988849.1">
    <property type="nucleotide sequence ID" value="NZ_LT607409.1"/>
</dbReference>
<evidence type="ECO:0000256" key="5">
    <source>
        <dbReference type="RuleBase" id="RU003560"/>
    </source>
</evidence>
<comment type="cofactor">
    <cofactor evidence="1">
        <name>pyridoxal 5'-phosphate</name>
        <dbReference type="ChEBI" id="CHEBI:597326"/>
    </cofactor>
</comment>
<dbReference type="InterPro" id="IPR015424">
    <property type="entry name" value="PyrdxlP-dep_Trfase"/>
</dbReference>
<dbReference type="GO" id="GO:0030170">
    <property type="term" value="F:pyridoxal phosphate binding"/>
    <property type="evidence" value="ECO:0007669"/>
    <property type="project" value="InterPro"/>
</dbReference>
<organism evidence="6 7">
    <name type="scientific">Micromonospora chokoriensis</name>
    <dbReference type="NCBI Taxonomy" id="356851"/>
    <lineage>
        <taxon>Bacteria</taxon>
        <taxon>Bacillati</taxon>
        <taxon>Actinomycetota</taxon>
        <taxon>Actinomycetes</taxon>
        <taxon>Micromonosporales</taxon>
        <taxon>Micromonosporaceae</taxon>
        <taxon>Micromonospora</taxon>
    </lineage>
</organism>
<dbReference type="InterPro" id="IPR005814">
    <property type="entry name" value="Aminotrans_3"/>
</dbReference>
<dbReference type="SUPFAM" id="SSF53383">
    <property type="entry name" value="PLP-dependent transferases"/>
    <property type="match status" value="1"/>
</dbReference>
<dbReference type="InterPro" id="IPR015422">
    <property type="entry name" value="PyrdxlP-dep_Trfase_small"/>
</dbReference>
<dbReference type="PANTHER" id="PTHR11986:SF79">
    <property type="entry name" value="ACETYLORNITHINE AMINOTRANSFERASE, MITOCHONDRIAL"/>
    <property type="match status" value="1"/>
</dbReference>
<keyword evidence="7" id="KW-1185">Reference proteome</keyword>
<dbReference type="EMBL" id="LT607409">
    <property type="protein sequence ID" value="SCF06570.1"/>
    <property type="molecule type" value="Genomic_DNA"/>
</dbReference>
<dbReference type="Pfam" id="PF00202">
    <property type="entry name" value="Aminotran_3"/>
    <property type="match status" value="1"/>
</dbReference>
<keyword evidence="3 6" id="KW-0808">Transferase</keyword>
<sequence length="525" mass="57105">MGSVAEPELAEAHMRQLLGSLGLDVNYVRGQANTLYFLDNGQEHAVVDFVGGYGSLIFGHNHPKLVAYAKQLLDAQVPIHAQFSYHPYANELATALNRVHRREFGTAEDYRAIFANSGAEAVETALKHAEMDRSIRLAALGEQIHSHVEEARAAVAAGAAVVADQAYDTVGVTDRSADSYERLVEAVHRHNEPKFARSPLFLTLEGSFHGKLAGSLQLTHNSAYRLPFRALAAQARFLPFDQPAAIDKALDEERTFVFDVVVRDGVVDVVERELPVIGGFFVEPIQGEGGIHEVGVDMARAIRAAADAGGFPVILDEIQSGVGRSGAFFAGSHIGLTGDYYVLAKSLGGGLSKLSVLLVRDSRYQPDFELLHSSTFAKDAFSCHIAREVVQMLEADDGAAYRRVVERGDQLRAMLERIHSAFPDVVKDCRGRGLMLGLEFQDQSTCDDEIIASSARDGLIGYVLAGYLLREHRVRVFPTASASHTLRFEPSVELTDDEISQLESGLEAACQLLHERAGARLVGAA</sequence>
<dbReference type="Gene3D" id="3.40.640.10">
    <property type="entry name" value="Type I PLP-dependent aspartate aminotransferase-like (Major domain)"/>
    <property type="match status" value="1"/>
</dbReference>
<dbReference type="GO" id="GO:0042802">
    <property type="term" value="F:identical protein binding"/>
    <property type="evidence" value="ECO:0007669"/>
    <property type="project" value="TreeGrafter"/>
</dbReference>